<dbReference type="Proteomes" id="UP000184406">
    <property type="component" value="Unassembled WGS sequence"/>
</dbReference>
<evidence type="ECO:0000313" key="1">
    <source>
        <dbReference type="EMBL" id="SHF79574.1"/>
    </source>
</evidence>
<proteinExistence type="predicted"/>
<keyword evidence="2" id="KW-1185">Reference proteome</keyword>
<dbReference type="RefSeq" id="WP_072864031.1">
    <property type="nucleotide sequence ID" value="NZ_FQUX01000007.1"/>
</dbReference>
<name>A0A1M5EKA6_9FLAO</name>
<evidence type="ECO:0000313" key="2">
    <source>
        <dbReference type="Proteomes" id="UP000184406"/>
    </source>
</evidence>
<dbReference type="EMBL" id="FQUX01000007">
    <property type="protein sequence ID" value="SHF79574.1"/>
    <property type="molecule type" value="Genomic_DNA"/>
</dbReference>
<dbReference type="OrthoDB" id="1439678at2"/>
<sequence length="119" mass="13920">MKTSFFLLLCSILIFCESHTVLEKQEQTKIRVINNSSYELTNLALFSMRFNNLLPGDTTAYQVMDFDELKDDPMIYCIVDQNNLSLFLKKPENEGNFTYSIDSLDLTMKRIYFNMTTDN</sequence>
<protein>
    <submittedName>
        <fullName evidence="1">Uncharacterized protein</fullName>
    </submittedName>
</protein>
<dbReference type="AlphaFoldDB" id="A0A1M5EKA6"/>
<organism evidence="1 2">
    <name type="scientific">Arenibacter palladensis</name>
    <dbReference type="NCBI Taxonomy" id="237373"/>
    <lineage>
        <taxon>Bacteria</taxon>
        <taxon>Pseudomonadati</taxon>
        <taxon>Bacteroidota</taxon>
        <taxon>Flavobacteriia</taxon>
        <taxon>Flavobacteriales</taxon>
        <taxon>Flavobacteriaceae</taxon>
        <taxon>Arenibacter</taxon>
    </lineage>
</organism>
<gene>
    <name evidence="1" type="ORF">SAMN03080594_107166</name>
</gene>
<accession>A0A1M5EKA6</accession>
<reference evidence="2" key="1">
    <citation type="submission" date="2016-11" db="EMBL/GenBank/DDBJ databases">
        <authorList>
            <person name="Varghese N."/>
            <person name="Submissions S."/>
        </authorList>
    </citation>
    <scope>NUCLEOTIDE SEQUENCE [LARGE SCALE GENOMIC DNA]</scope>
    <source>
        <strain evidence="2">DSM 17539</strain>
    </source>
</reference>